<sequence length="186" mass="20849">MHVVGSYTEESMATGKKIKLQKRSTPLTRTREGLSLPEGAGNSGYIGFQNAQDLKEKYFVRTGRLGRMPFALRMFVLFVAQFMFTFILYNRIVEGIILGQLWICALFGILLILFTVPTVMSQISLGIRRCHDTGRSGAYFIFPYICYCGGFVFPILGFHGATTMAWVTAFILYVVLALMKSAPDGR</sequence>
<dbReference type="Proteomes" id="UP000003195">
    <property type="component" value="Unassembled WGS sequence"/>
</dbReference>
<evidence type="ECO:0000256" key="1">
    <source>
        <dbReference type="SAM" id="Phobius"/>
    </source>
</evidence>
<feature type="transmembrane region" description="Helical" evidence="1">
    <location>
        <begin position="95"/>
        <end position="116"/>
    </location>
</feature>
<dbReference type="GO" id="GO:0016020">
    <property type="term" value="C:membrane"/>
    <property type="evidence" value="ECO:0007669"/>
    <property type="project" value="InterPro"/>
</dbReference>
<feature type="transmembrane region" description="Helical" evidence="1">
    <location>
        <begin position="70"/>
        <end position="89"/>
    </location>
</feature>
<keyword evidence="1" id="KW-0812">Transmembrane</keyword>
<gene>
    <name evidence="2" type="ORF">HMPREF9429_00923</name>
</gene>
<feature type="transmembrane region" description="Helical" evidence="1">
    <location>
        <begin position="163"/>
        <end position="179"/>
    </location>
</feature>
<accession>E2ZBU1</accession>
<dbReference type="Pfam" id="PF05656">
    <property type="entry name" value="DUF805"/>
    <property type="match status" value="1"/>
</dbReference>
<dbReference type="InterPro" id="IPR008523">
    <property type="entry name" value="DUF805"/>
</dbReference>
<comment type="caution">
    <text evidence="2">The sequence shown here is derived from an EMBL/GenBank/DDBJ whole genome shotgun (WGS) entry which is preliminary data.</text>
</comment>
<feature type="transmembrane region" description="Helical" evidence="1">
    <location>
        <begin position="137"/>
        <end position="157"/>
    </location>
</feature>
<proteinExistence type="predicted"/>
<keyword evidence="1" id="KW-0472">Membrane</keyword>
<evidence type="ECO:0000313" key="2">
    <source>
        <dbReference type="EMBL" id="EFQ04319.1"/>
    </source>
</evidence>
<dbReference type="eggNOG" id="COG3152">
    <property type="taxonomic scope" value="Bacteria"/>
</dbReference>
<dbReference type="OrthoDB" id="9812349at2"/>
<evidence type="ECO:0000313" key="3">
    <source>
        <dbReference type="Proteomes" id="UP000003195"/>
    </source>
</evidence>
<keyword evidence="3" id="KW-1185">Reference proteome</keyword>
<dbReference type="AlphaFoldDB" id="E2ZBU1"/>
<reference evidence="2 3" key="1">
    <citation type="submission" date="2010-08" db="EMBL/GenBank/DDBJ databases">
        <authorList>
            <person name="Weinstock G."/>
            <person name="Sodergren E."/>
            <person name="Clifton S."/>
            <person name="Fulton L."/>
            <person name="Fulton B."/>
            <person name="Courtney L."/>
            <person name="Fronick C."/>
            <person name="Harrison M."/>
            <person name="Strong C."/>
            <person name="Farmer C."/>
            <person name="Delahaunty K."/>
            <person name="Markovic C."/>
            <person name="Hall O."/>
            <person name="Minx P."/>
            <person name="Tomlinson C."/>
            <person name="Mitreva M."/>
            <person name="Hou S."/>
            <person name="Chen J."/>
            <person name="Wollam A."/>
            <person name="Pepin K.H."/>
            <person name="Johnson M."/>
            <person name="Bhonagiri V."/>
            <person name="Zhang X."/>
            <person name="Suruliraj S."/>
            <person name="Warren W."/>
            <person name="Chinwalla A."/>
            <person name="Mardis E.R."/>
            <person name="Wilson R.K."/>
        </authorList>
    </citation>
    <scope>NUCLEOTIDE SEQUENCE [LARGE SCALE GENOMIC DNA]</scope>
    <source>
        <strain evidence="2 3">F0359</strain>
    </source>
</reference>
<dbReference type="HOGENOM" id="CLU_1459687_0_0_9"/>
<dbReference type="STRING" id="706434.HMPREF9429_00923"/>
<organism evidence="2 3">
    <name type="scientific">Megasphaera micronuciformis F0359</name>
    <dbReference type="NCBI Taxonomy" id="706434"/>
    <lineage>
        <taxon>Bacteria</taxon>
        <taxon>Bacillati</taxon>
        <taxon>Bacillota</taxon>
        <taxon>Negativicutes</taxon>
        <taxon>Veillonellales</taxon>
        <taxon>Veillonellaceae</taxon>
        <taxon>Megasphaera</taxon>
    </lineage>
</organism>
<dbReference type="EMBL" id="AECS01000036">
    <property type="protein sequence ID" value="EFQ04319.1"/>
    <property type="molecule type" value="Genomic_DNA"/>
</dbReference>
<protein>
    <recommendedName>
        <fullName evidence="4">DUF805 domain-containing protein</fullName>
    </recommendedName>
</protein>
<evidence type="ECO:0008006" key="4">
    <source>
        <dbReference type="Google" id="ProtNLM"/>
    </source>
</evidence>
<keyword evidence="1" id="KW-1133">Transmembrane helix</keyword>
<name>E2ZBU1_9FIRM</name>